<accession>A0ACC2EW45</accession>
<evidence type="ECO:0000313" key="1">
    <source>
        <dbReference type="EMBL" id="KAJ7570714.1"/>
    </source>
</evidence>
<reference evidence="2" key="1">
    <citation type="journal article" date="2024" name="Proc. Natl. Acad. Sci. U.S.A.">
        <title>Extraordinary preservation of gene collinearity over three hundred million years revealed in homosporous lycophytes.</title>
        <authorList>
            <person name="Li C."/>
            <person name="Wickell D."/>
            <person name="Kuo L.Y."/>
            <person name="Chen X."/>
            <person name="Nie B."/>
            <person name="Liao X."/>
            <person name="Peng D."/>
            <person name="Ji J."/>
            <person name="Jenkins J."/>
            <person name="Williams M."/>
            <person name="Shu S."/>
            <person name="Plott C."/>
            <person name="Barry K."/>
            <person name="Rajasekar S."/>
            <person name="Grimwood J."/>
            <person name="Han X."/>
            <person name="Sun S."/>
            <person name="Hou Z."/>
            <person name="He W."/>
            <person name="Dai G."/>
            <person name="Sun C."/>
            <person name="Schmutz J."/>
            <person name="Leebens-Mack J.H."/>
            <person name="Li F.W."/>
            <person name="Wang L."/>
        </authorList>
    </citation>
    <scope>NUCLEOTIDE SEQUENCE [LARGE SCALE GENOMIC DNA]</scope>
    <source>
        <strain evidence="2">cv. PW_Plant_1</strain>
    </source>
</reference>
<comment type="caution">
    <text evidence="1">The sequence shown here is derived from an EMBL/GenBank/DDBJ whole genome shotgun (WGS) entry which is preliminary data.</text>
</comment>
<sequence length="451" mass="49339">MLLRSSSTPVLGSLFASKEIEPEAKSGGSSFLCLSSLITSNIQTSKISCVSVSCDDNFGQESLKRDLEKGIARLPRVRRVKSENDLHTFGKKYNSPAKVAADSTSYVHGLHEKIADAERFSPRQKQCSHLTSRLSGPTSVSGHVSSGSEVNFQLQEPSNSVQHLEAEPNLTTDFSCTDYDKNLSQMEALSTKGTHGRMNRRTLDAGFEFHKKDSKGISPSRSERHGQNFSKESDVGGLSQRQSGQASFSGRKDQNYRITDFDDSNRRIGKESNGVAVARGYRPCKESENLSFAIGLAGDGDGNGNGKGTGGYGDYGGGGFYSDFGNPDEYYQTMLKANPNHPLLLRNYARFLFEVRKDFKKAEEFLGRAILAMPGEGEVLAQYANLIWQVYRDADRAANYFEQAVQAAPTDPYVLAANASFIWGSEADEEGGNEPFVRTLPSYRLATAVSA</sequence>
<proteinExistence type="predicted"/>
<evidence type="ECO:0000313" key="2">
    <source>
        <dbReference type="Proteomes" id="UP001162992"/>
    </source>
</evidence>
<protein>
    <submittedName>
        <fullName evidence="1">Uncharacterized protein</fullName>
    </submittedName>
</protein>
<gene>
    <name evidence="1" type="ORF">O6H91_01G132800</name>
</gene>
<name>A0ACC2EW45_DIPCM</name>
<organism evidence="1 2">
    <name type="scientific">Diphasiastrum complanatum</name>
    <name type="common">Issler's clubmoss</name>
    <name type="synonym">Lycopodium complanatum</name>
    <dbReference type="NCBI Taxonomy" id="34168"/>
    <lineage>
        <taxon>Eukaryota</taxon>
        <taxon>Viridiplantae</taxon>
        <taxon>Streptophyta</taxon>
        <taxon>Embryophyta</taxon>
        <taxon>Tracheophyta</taxon>
        <taxon>Lycopodiopsida</taxon>
        <taxon>Lycopodiales</taxon>
        <taxon>Lycopodiaceae</taxon>
        <taxon>Lycopodioideae</taxon>
        <taxon>Diphasiastrum</taxon>
    </lineage>
</organism>
<keyword evidence="2" id="KW-1185">Reference proteome</keyword>
<dbReference type="EMBL" id="CM055092">
    <property type="protein sequence ID" value="KAJ7570714.1"/>
    <property type="molecule type" value="Genomic_DNA"/>
</dbReference>
<dbReference type="Proteomes" id="UP001162992">
    <property type="component" value="Chromosome 1"/>
</dbReference>